<dbReference type="PANTHER" id="PTHR45627">
    <property type="entry name" value="ADENYLATE CYCLASE TYPE 1"/>
    <property type="match status" value="1"/>
</dbReference>
<reference evidence="13" key="1">
    <citation type="journal article" date="2015" name="ISME J.">
        <title>Draft Genome Sequence of Streptomyces incarnatus NRRL8089, which Produces the Nucleoside Antibiotic Sinefungin.</title>
        <authorList>
            <person name="Oshima K."/>
            <person name="Hattori M."/>
            <person name="Shimizu H."/>
            <person name="Fukuda K."/>
            <person name="Nemoto M."/>
            <person name="Inagaki K."/>
            <person name="Tamura T."/>
        </authorList>
    </citation>
    <scope>NUCLEOTIDE SEQUENCE</scope>
    <source>
        <strain evidence="13">FACHB-1375</strain>
    </source>
</reference>
<dbReference type="PANTHER" id="PTHR45627:SF12">
    <property type="entry name" value="ADENYLATE CYCLASE TYPE 2"/>
    <property type="match status" value="1"/>
</dbReference>
<dbReference type="EMBL" id="JACJPW010000098">
    <property type="protein sequence ID" value="MBD2184895.1"/>
    <property type="molecule type" value="Genomic_DNA"/>
</dbReference>
<dbReference type="GO" id="GO:0005886">
    <property type="term" value="C:plasma membrane"/>
    <property type="evidence" value="ECO:0007669"/>
    <property type="project" value="TreeGrafter"/>
</dbReference>
<dbReference type="AlphaFoldDB" id="A0A926ZJD1"/>
<evidence type="ECO:0000256" key="11">
    <source>
        <dbReference type="ARBA" id="ARBA00023239"/>
    </source>
</evidence>
<sequence length="92" mass="10416">MCELAELAVAGRLDGAIALKKFIYNLWRDPANTASRIKSQGISNCIQVTPAIYEVLKNRYIFEERGIIHVQGKRDMTTYLFKGKRPPMEAEG</sequence>
<keyword evidence="10" id="KW-0472">Membrane</keyword>
<gene>
    <name evidence="13" type="ORF">H6G03_28120</name>
</gene>
<dbReference type="InterPro" id="IPR001054">
    <property type="entry name" value="A/G_cyclase"/>
</dbReference>
<evidence type="ECO:0000313" key="13">
    <source>
        <dbReference type="EMBL" id="MBD2184895.1"/>
    </source>
</evidence>
<evidence type="ECO:0000256" key="10">
    <source>
        <dbReference type="ARBA" id="ARBA00023136"/>
    </source>
</evidence>
<dbReference type="InterPro" id="IPR029787">
    <property type="entry name" value="Nucleotide_cyclase"/>
</dbReference>
<evidence type="ECO:0000256" key="3">
    <source>
        <dbReference type="ARBA" id="ARBA00012201"/>
    </source>
</evidence>
<reference evidence="13" key="2">
    <citation type="submission" date="2020-08" db="EMBL/GenBank/DDBJ databases">
        <authorList>
            <person name="Chen M."/>
            <person name="Teng W."/>
            <person name="Zhao L."/>
            <person name="Hu C."/>
            <person name="Zhou Y."/>
            <person name="Han B."/>
            <person name="Song L."/>
            <person name="Shu W."/>
        </authorList>
    </citation>
    <scope>NUCLEOTIDE SEQUENCE</scope>
    <source>
        <strain evidence="13">FACHB-1375</strain>
    </source>
</reference>
<dbReference type="Pfam" id="PF00211">
    <property type="entry name" value="Guanylate_cyc"/>
    <property type="match status" value="1"/>
</dbReference>
<dbReference type="GO" id="GO:0004016">
    <property type="term" value="F:adenylate cyclase activity"/>
    <property type="evidence" value="ECO:0007669"/>
    <property type="project" value="UniProtKB-EC"/>
</dbReference>
<dbReference type="GO" id="GO:0005524">
    <property type="term" value="F:ATP binding"/>
    <property type="evidence" value="ECO:0007669"/>
    <property type="project" value="UniProtKB-KW"/>
</dbReference>
<evidence type="ECO:0000256" key="4">
    <source>
        <dbReference type="ARBA" id="ARBA00022692"/>
    </source>
</evidence>
<keyword evidence="6" id="KW-0547">Nucleotide-binding</keyword>
<name>A0A926ZJD1_9CYAN</name>
<keyword evidence="8" id="KW-0460">Magnesium</keyword>
<dbReference type="SUPFAM" id="SSF55073">
    <property type="entry name" value="Nucleotide cyclase"/>
    <property type="match status" value="1"/>
</dbReference>
<evidence type="ECO:0000313" key="14">
    <source>
        <dbReference type="Proteomes" id="UP000641646"/>
    </source>
</evidence>
<proteinExistence type="predicted"/>
<dbReference type="GO" id="GO:0007189">
    <property type="term" value="P:adenylate cyclase-activating G protein-coupled receptor signaling pathway"/>
    <property type="evidence" value="ECO:0007669"/>
    <property type="project" value="TreeGrafter"/>
</dbReference>
<evidence type="ECO:0000256" key="2">
    <source>
        <dbReference type="ARBA" id="ARBA00004141"/>
    </source>
</evidence>
<feature type="domain" description="Guanylate cyclase" evidence="12">
    <location>
        <begin position="15"/>
        <end position="82"/>
    </location>
</feature>
<organism evidence="13 14">
    <name type="scientific">Aerosakkonema funiforme FACHB-1375</name>
    <dbReference type="NCBI Taxonomy" id="2949571"/>
    <lineage>
        <taxon>Bacteria</taxon>
        <taxon>Bacillati</taxon>
        <taxon>Cyanobacteriota</taxon>
        <taxon>Cyanophyceae</taxon>
        <taxon>Oscillatoriophycideae</taxon>
        <taxon>Aerosakkonematales</taxon>
        <taxon>Aerosakkonemataceae</taxon>
        <taxon>Aerosakkonema</taxon>
    </lineage>
</organism>
<keyword evidence="11" id="KW-0456">Lyase</keyword>
<evidence type="ECO:0000256" key="6">
    <source>
        <dbReference type="ARBA" id="ARBA00022741"/>
    </source>
</evidence>
<dbReference type="GO" id="GO:0046872">
    <property type="term" value="F:metal ion binding"/>
    <property type="evidence" value="ECO:0007669"/>
    <property type="project" value="UniProtKB-KW"/>
</dbReference>
<comment type="subcellular location">
    <subcellularLocation>
        <location evidence="2">Membrane</location>
        <topology evidence="2">Multi-pass membrane protein</topology>
    </subcellularLocation>
</comment>
<evidence type="ECO:0000256" key="5">
    <source>
        <dbReference type="ARBA" id="ARBA00022723"/>
    </source>
</evidence>
<evidence type="ECO:0000256" key="8">
    <source>
        <dbReference type="ARBA" id="ARBA00022842"/>
    </source>
</evidence>
<comment type="caution">
    <text evidence="13">The sequence shown here is derived from an EMBL/GenBank/DDBJ whole genome shotgun (WGS) entry which is preliminary data.</text>
</comment>
<dbReference type="Gene3D" id="3.30.70.1230">
    <property type="entry name" value="Nucleotide cyclase"/>
    <property type="match status" value="1"/>
</dbReference>
<dbReference type="Proteomes" id="UP000641646">
    <property type="component" value="Unassembled WGS sequence"/>
</dbReference>
<dbReference type="GO" id="GO:0009190">
    <property type="term" value="P:cyclic nucleotide biosynthetic process"/>
    <property type="evidence" value="ECO:0007669"/>
    <property type="project" value="InterPro"/>
</dbReference>
<evidence type="ECO:0000256" key="7">
    <source>
        <dbReference type="ARBA" id="ARBA00022840"/>
    </source>
</evidence>
<dbReference type="GO" id="GO:0035556">
    <property type="term" value="P:intracellular signal transduction"/>
    <property type="evidence" value="ECO:0007669"/>
    <property type="project" value="InterPro"/>
</dbReference>
<keyword evidence="14" id="KW-1185">Reference proteome</keyword>
<keyword evidence="9" id="KW-1133">Transmembrane helix</keyword>
<evidence type="ECO:0000256" key="1">
    <source>
        <dbReference type="ARBA" id="ARBA00001593"/>
    </source>
</evidence>
<protein>
    <recommendedName>
        <fullName evidence="3">adenylate cyclase</fullName>
        <ecNumber evidence="3">4.6.1.1</ecNumber>
    </recommendedName>
</protein>
<keyword evidence="5" id="KW-0479">Metal-binding</keyword>
<evidence type="ECO:0000256" key="9">
    <source>
        <dbReference type="ARBA" id="ARBA00022989"/>
    </source>
</evidence>
<keyword evidence="7" id="KW-0067">ATP-binding</keyword>
<accession>A0A926ZJD1</accession>
<comment type="catalytic activity">
    <reaction evidence="1">
        <text>ATP = 3',5'-cyclic AMP + diphosphate</text>
        <dbReference type="Rhea" id="RHEA:15389"/>
        <dbReference type="ChEBI" id="CHEBI:30616"/>
        <dbReference type="ChEBI" id="CHEBI:33019"/>
        <dbReference type="ChEBI" id="CHEBI:58165"/>
        <dbReference type="EC" id="4.6.1.1"/>
    </reaction>
</comment>
<dbReference type="EC" id="4.6.1.1" evidence="3"/>
<evidence type="ECO:0000259" key="12">
    <source>
        <dbReference type="Pfam" id="PF00211"/>
    </source>
</evidence>
<keyword evidence="4" id="KW-0812">Transmembrane</keyword>